<evidence type="ECO:0000256" key="2">
    <source>
        <dbReference type="SAM" id="MobiDB-lite"/>
    </source>
</evidence>
<evidence type="ECO:0000313" key="4">
    <source>
        <dbReference type="Proteomes" id="UP000256690"/>
    </source>
</evidence>
<feature type="compositionally biased region" description="Basic and acidic residues" evidence="2">
    <location>
        <begin position="25"/>
        <end position="36"/>
    </location>
</feature>
<protein>
    <recommendedName>
        <fullName evidence="5">PHD-type domain-containing protein</fullName>
    </recommendedName>
</protein>
<dbReference type="STRING" id="1810919.A0A3D8SL60"/>
<evidence type="ECO:0008006" key="5">
    <source>
        <dbReference type="Google" id="ProtNLM"/>
    </source>
</evidence>
<name>A0A3D8SL60_9EURO</name>
<dbReference type="OrthoDB" id="336088at2759"/>
<feature type="region of interest" description="Disordered" evidence="2">
    <location>
        <begin position="1"/>
        <end position="56"/>
    </location>
</feature>
<feature type="coiled-coil region" evidence="1">
    <location>
        <begin position="335"/>
        <end position="402"/>
    </location>
</feature>
<feature type="compositionally biased region" description="Polar residues" evidence="2">
    <location>
        <begin position="39"/>
        <end position="48"/>
    </location>
</feature>
<dbReference type="InterPro" id="IPR011011">
    <property type="entry name" value="Znf_FYVE_PHD"/>
</dbReference>
<reference evidence="3 4" key="1">
    <citation type="journal article" date="2018" name="IMA Fungus">
        <title>IMA Genome-F 9: Draft genome sequence of Annulohypoxylon stygium, Aspergillus mulundensis, Berkeleyomyces basicola (syn. Thielaviopsis basicola), Ceratocystis smalleyi, two Cercospora beticola strains, Coleophoma cylindrospora, Fusarium fracticaudum, Phialophora cf. hyalina, and Morchella septimelata.</title>
        <authorList>
            <person name="Wingfield B.D."/>
            <person name="Bills G.F."/>
            <person name="Dong Y."/>
            <person name="Huang W."/>
            <person name="Nel W.J."/>
            <person name="Swalarsk-Parry B.S."/>
            <person name="Vaghefi N."/>
            <person name="Wilken P.M."/>
            <person name="An Z."/>
            <person name="de Beer Z.W."/>
            <person name="De Vos L."/>
            <person name="Chen L."/>
            <person name="Duong T.A."/>
            <person name="Gao Y."/>
            <person name="Hammerbacher A."/>
            <person name="Kikkert J.R."/>
            <person name="Li Y."/>
            <person name="Li H."/>
            <person name="Li K."/>
            <person name="Li Q."/>
            <person name="Liu X."/>
            <person name="Ma X."/>
            <person name="Naidoo K."/>
            <person name="Pethybridge S.J."/>
            <person name="Sun J."/>
            <person name="Steenkamp E.T."/>
            <person name="van der Nest M.A."/>
            <person name="van Wyk S."/>
            <person name="Wingfield M.J."/>
            <person name="Xiong C."/>
            <person name="Yue Q."/>
            <person name="Zhang X."/>
        </authorList>
    </citation>
    <scope>NUCLEOTIDE SEQUENCE [LARGE SCALE GENOMIC DNA]</scope>
    <source>
        <strain evidence="3 4">DSM 5745</strain>
    </source>
</reference>
<feature type="compositionally biased region" description="Pro residues" evidence="2">
    <location>
        <begin position="280"/>
        <end position="291"/>
    </location>
</feature>
<organism evidence="3 4">
    <name type="scientific">Aspergillus mulundensis</name>
    <dbReference type="NCBI Taxonomy" id="1810919"/>
    <lineage>
        <taxon>Eukaryota</taxon>
        <taxon>Fungi</taxon>
        <taxon>Dikarya</taxon>
        <taxon>Ascomycota</taxon>
        <taxon>Pezizomycotina</taxon>
        <taxon>Eurotiomycetes</taxon>
        <taxon>Eurotiomycetidae</taxon>
        <taxon>Eurotiales</taxon>
        <taxon>Aspergillaceae</taxon>
        <taxon>Aspergillus</taxon>
        <taxon>Aspergillus subgen. Nidulantes</taxon>
    </lineage>
</organism>
<gene>
    <name evidence="3" type="ORF">DSM5745_03576</name>
</gene>
<dbReference type="GeneID" id="38113946"/>
<proteinExistence type="predicted"/>
<accession>A0A3D8SL60</accession>
<dbReference type="Proteomes" id="UP000256690">
    <property type="component" value="Unassembled WGS sequence"/>
</dbReference>
<dbReference type="RefSeq" id="XP_026606458.1">
    <property type="nucleotide sequence ID" value="XM_026745592.1"/>
</dbReference>
<dbReference type="AlphaFoldDB" id="A0A3D8SL60"/>
<dbReference type="SUPFAM" id="SSF57903">
    <property type="entry name" value="FYVE/PHD zinc finger"/>
    <property type="match status" value="1"/>
</dbReference>
<keyword evidence="4" id="KW-1185">Reference proteome</keyword>
<sequence length="411" mass="43632">MPKAPPRRKQPAHRGASAPYPPTTDADHGPTNDEGQHQAGGQQQSTRIMSPPPEAQLIEPMSVIEKRYRTFISKYAFHAPTLPTNNGPGLDEPHDPLCYECFHPGQLVPCGTCRKVCHADCMPPEAPWTVDAGDPDTCYCPVCVSLGWNNKKQRPTPNTADKPTYASNPWFPQILTAHPKAPPGTTYETSLMLDFALKKLTPVARAAALPVTGGNEGVGVPVASAASASASTSTSGAPVAAGAAHASPLAVSSAGPGTVNGGTRGSLMPISRNNNTGTPVPAPPPAPPPASVPAASASLPSWRKSRFDILSGEVGTALSVVYRELEEIPLLRRTAEELESKLSGMRQDVNIYKNEIALLKRMGGGTQMTTVTARKNDLERENVELRSQLEKSDQALREWKGKLAGILGQKV</sequence>
<feature type="region of interest" description="Disordered" evidence="2">
    <location>
        <begin position="250"/>
        <end position="296"/>
    </location>
</feature>
<keyword evidence="1" id="KW-0175">Coiled coil</keyword>
<comment type="caution">
    <text evidence="3">The sequence shown here is derived from an EMBL/GenBank/DDBJ whole genome shotgun (WGS) entry which is preliminary data.</text>
</comment>
<dbReference type="EMBL" id="PVWQ01000003">
    <property type="protein sequence ID" value="RDW86934.1"/>
    <property type="molecule type" value="Genomic_DNA"/>
</dbReference>
<evidence type="ECO:0000313" key="3">
    <source>
        <dbReference type="EMBL" id="RDW86934.1"/>
    </source>
</evidence>
<evidence type="ECO:0000256" key="1">
    <source>
        <dbReference type="SAM" id="Coils"/>
    </source>
</evidence>
<feature type="compositionally biased region" description="Basic residues" evidence="2">
    <location>
        <begin position="1"/>
        <end position="12"/>
    </location>
</feature>